<keyword evidence="1" id="KW-0805">Transcription regulation</keyword>
<name>A0ABW2BXA1_9PSEU</name>
<evidence type="ECO:0000256" key="1">
    <source>
        <dbReference type="ARBA" id="ARBA00023015"/>
    </source>
</evidence>
<dbReference type="Proteomes" id="UP001596337">
    <property type="component" value="Unassembled WGS sequence"/>
</dbReference>
<keyword evidence="2 4" id="KW-0238">DNA-binding</keyword>
<dbReference type="InterPro" id="IPR050109">
    <property type="entry name" value="HTH-type_TetR-like_transc_reg"/>
</dbReference>
<gene>
    <name evidence="6" type="ORF">ACFQGD_10130</name>
</gene>
<evidence type="ECO:0000313" key="6">
    <source>
        <dbReference type="EMBL" id="MFC6867508.1"/>
    </source>
</evidence>
<dbReference type="Pfam" id="PF00440">
    <property type="entry name" value="TetR_N"/>
    <property type="match status" value="1"/>
</dbReference>
<evidence type="ECO:0000256" key="4">
    <source>
        <dbReference type="PROSITE-ProRule" id="PRU00335"/>
    </source>
</evidence>
<dbReference type="SUPFAM" id="SSF46689">
    <property type="entry name" value="Homeodomain-like"/>
    <property type="match status" value="1"/>
</dbReference>
<proteinExistence type="predicted"/>
<dbReference type="PRINTS" id="PR00455">
    <property type="entry name" value="HTHTETR"/>
</dbReference>
<accession>A0ABW2BXA1</accession>
<evidence type="ECO:0000313" key="7">
    <source>
        <dbReference type="Proteomes" id="UP001596337"/>
    </source>
</evidence>
<dbReference type="InterPro" id="IPR009057">
    <property type="entry name" value="Homeodomain-like_sf"/>
</dbReference>
<protein>
    <submittedName>
        <fullName evidence="6">Helix-turn-helix domain-containing protein</fullName>
    </submittedName>
</protein>
<feature type="DNA-binding region" description="H-T-H motif" evidence="4">
    <location>
        <begin position="54"/>
        <end position="73"/>
    </location>
</feature>
<dbReference type="RefSeq" id="WP_345405518.1">
    <property type="nucleotide sequence ID" value="NZ_BAABLA010000120.1"/>
</dbReference>
<dbReference type="PANTHER" id="PTHR30055">
    <property type="entry name" value="HTH-TYPE TRANSCRIPTIONAL REGULATOR RUTR"/>
    <property type="match status" value="1"/>
</dbReference>
<dbReference type="Gene3D" id="1.10.357.10">
    <property type="entry name" value="Tetracycline Repressor, domain 2"/>
    <property type="match status" value="1"/>
</dbReference>
<reference evidence="7" key="1">
    <citation type="journal article" date="2019" name="Int. J. Syst. Evol. Microbiol.">
        <title>The Global Catalogue of Microorganisms (GCM) 10K type strain sequencing project: providing services to taxonomists for standard genome sequencing and annotation.</title>
        <authorList>
            <consortium name="The Broad Institute Genomics Platform"/>
            <consortium name="The Broad Institute Genome Sequencing Center for Infectious Disease"/>
            <person name="Wu L."/>
            <person name="Ma J."/>
        </authorList>
    </citation>
    <scope>NUCLEOTIDE SEQUENCE [LARGE SCALE GENOMIC DNA]</scope>
    <source>
        <strain evidence="7">KCTC 32255</strain>
    </source>
</reference>
<organism evidence="6 7">
    <name type="scientific">Haloechinothrix salitolerans</name>
    <dbReference type="NCBI Taxonomy" id="926830"/>
    <lineage>
        <taxon>Bacteria</taxon>
        <taxon>Bacillati</taxon>
        <taxon>Actinomycetota</taxon>
        <taxon>Actinomycetes</taxon>
        <taxon>Pseudonocardiales</taxon>
        <taxon>Pseudonocardiaceae</taxon>
        <taxon>Haloechinothrix</taxon>
    </lineage>
</organism>
<dbReference type="PROSITE" id="PS50977">
    <property type="entry name" value="HTH_TETR_2"/>
    <property type="match status" value="1"/>
</dbReference>
<keyword evidence="7" id="KW-1185">Reference proteome</keyword>
<comment type="caution">
    <text evidence="6">The sequence shown here is derived from an EMBL/GenBank/DDBJ whole genome shotgun (WGS) entry which is preliminary data.</text>
</comment>
<dbReference type="InterPro" id="IPR001647">
    <property type="entry name" value="HTH_TetR"/>
</dbReference>
<feature type="domain" description="HTH tetR-type" evidence="5">
    <location>
        <begin position="31"/>
        <end position="91"/>
    </location>
</feature>
<evidence type="ECO:0000256" key="3">
    <source>
        <dbReference type="ARBA" id="ARBA00023163"/>
    </source>
</evidence>
<evidence type="ECO:0000256" key="2">
    <source>
        <dbReference type="ARBA" id="ARBA00023125"/>
    </source>
</evidence>
<sequence>MDDATVSDSERDTRLDELGRFDELGARRGDLTVYARIREAALTLFADRGVEATSIRDIARAAGVSPGVVQHHFGTKAGLRAEINQWVRRHVEEAFAYLPGLVDPNTEEWTASRFAELAEERGTTLRYLVRALADGDKQARGVFDSLVAVASRYRGEQDARDQVILMLGKALIRA</sequence>
<evidence type="ECO:0000259" key="5">
    <source>
        <dbReference type="PROSITE" id="PS50977"/>
    </source>
</evidence>
<dbReference type="PANTHER" id="PTHR30055:SF234">
    <property type="entry name" value="HTH-TYPE TRANSCRIPTIONAL REGULATOR BETI"/>
    <property type="match status" value="1"/>
</dbReference>
<keyword evidence="3" id="KW-0804">Transcription</keyword>
<dbReference type="EMBL" id="JBHSXX010000001">
    <property type="protein sequence ID" value="MFC6867508.1"/>
    <property type="molecule type" value="Genomic_DNA"/>
</dbReference>